<feature type="region of interest" description="Disordered" evidence="3">
    <location>
        <begin position="778"/>
        <end position="813"/>
    </location>
</feature>
<dbReference type="InterPro" id="IPR021109">
    <property type="entry name" value="Peptidase_aspartic_dom_sf"/>
</dbReference>
<dbReference type="PROSITE" id="PS00141">
    <property type="entry name" value="ASP_PROTEASE"/>
    <property type="match status" value="1"/>
</dbReference>
<dbReference type="PANTHER" id="PTHR47331:SF1">
    <property type="entry name" value="GAG-LIKE PROTEIN"/>
    <property type="match status" value="1"/>
</dbReference>
<keyword evidence="2" id="KW-0175">Coiled coil</keyword>
<protein>
    <recommendedName>
        <fullName evidence="4">CCHC-type domain-containing protein</fullName>
    </recommendedName>
</protein>
<evidence type="ECO:0000313" key="6">
    <source>
        <dbReference type="Proteomes" id="UP000069940"/>
    </source>
</evidence>
<dbReference type="InterPro" id="IPR036875">
    <property type="entry name" value="Znf_CCHC_sf"/>
</dbReference>
<keyword evidence="1" id="KW-0479">Metal-binding</keyword>
<evidence type="ECO:0000256" key="3">
    <source>
        <dbReference type="SAM" id="MobiDB-lite"/>
    </source>
</evidence>
<proteinExistence type="predicted"/>
<dbReference type="InterPro" id="IPR043128">
    <property type="entry name" value="Rev_trsase/Diguanyl_cyclase"/>
</dbReference>
<feature type="compositionally biased region" description="Low complexity" evidence="3">
    <location>
        <begin position="64"/>
        <end position="84"/>
    </location>
</feature>
<sequence>MEKNNNYTTTKVADDKDASAFLRSNRLTRSPVETFSIAATDNSSTPRGGQHGLFGAKGVTSQMSTPSGSTKGGPPVSTPSSSTTQEGLQLARPKVSMVELNRKVIELHEYVKGRNNVHTEIKQRVSSLRYAVLEADREHTALRKRAETAEKALKLALEQIVAVEASTELQETPKGRRNKNSNKLDRETPGEEERPKKTKHVQGSEELSDERANSENRKEKKKNQPKKEETKGNNRIEKGRKLARDERRSKENRQERRLPHRERHMGDALLVKANDQQSDTVHPTRPELVPDTRQHSGPSEPDPVPPAAVGKDTTPPPDTFAWHHCQNVHRPRRESLLSPPLSHTPKTRAAKAVATAKLKQQQLDADVENYSTNWEITADAETLKELSSLSRQRDQVSMKLTRVQRALATAKHVISPSQLRTYLKNIDDAYNEFSAVHSKLIAAIPDEAFRQQEEIYVAFEERYNHVRTIIDELMVSKVTDATRAPPPQPQVIVQQQPLKIPIPTFDGSYANWPKFKAIFQDLMASSGDSDAIKLYHLDKALVGEAAGVLDAKVISEGNYQQAWAILTDRFENKRIIVETHIRGLFNIPKMASGTCKELRRLHDECTRHVESLKYLDQKFLGVSDLFMVHILSSSMDQATRMAWEATQKKGELPTYAQTISFLQTRCQMLENCEMAFQNPTSQPLPKPSSKGQAPSKAAGVKVHAASTESQKKDKCDFCQGPHRNYQCDAISSLPFEKRIEKVRTSGVCFNCLRKGHSARDCSSPKTCQKCQKRHHTQLHNEELKQEPKPSVSVPAQEKSPPIDQNKVSVSTSTRETPQLSCNYANSTKTVFLLTAVVNVVDRNNRLHPCRALLDSGSQVNFITADLANRLGSERQRVDVPIRGINDVKTIAHDKVEVRFRSRVSDYQAQIQCLITPNVTGVIPSAKIDVSSWNIPFGVQLADPEFYKPEKIDMLLGAELFLQLLRPGHIKIDEDFPELRETSLGWVVAGVFRERSIANEVQHSLTASLDDVEEAIQRFWKIEEVPDASPLTSEEQECEAHFLATHRRTEDGRYIVRLPFRENANELNDCRSVALKRFQMLQQRLQKNPELKQQYIEFIREYEQLGHCREIREENDDPKQQNYYLPHHAVLRPSSSTTKCRVVFDANAKANAASLSLNEVLQVGATVQKELYDVMQRFCKYKIAFTADVPKMYRQIIMDPRDTHFLRVFWCEQPSDRIRVLELTTVTYGTASAPFQATRCLQQLAEDESTDYPIGARIVKEDFYVDDALSGADSLSAAVEAVKQLKGIMQKGGFSLHKWCSNSNELLEHIPTAEQEQPAALEEYGPNGVIKVLGLLWDSKADIFQIARPIQRSLKQPVTKRIIYSEVARLFDPLGLVSPVIVVAKLLVQRLWQCKIGWDDPVNDQPQKFWEDFANSLSALDTIAIPRRITFDEAVDYELHGFADASSVAYGACVYVRSLFSDGSAKLKLVTRKSKVAPLHELSTPRKELCAALLLTRLVEKVVHVLQMKSRHVVLWSDSQIVLAWMKQLVRNRIAEINRKTAEYQWCYIRTTKNPADIVSRGLLPNDLCRSRLWWYGRSFLSRVEYGAEHFEDIPEDMLPAITTIETVATAVEEEFPLFSRFSDFRKNERVLALVLRFICNTRLKEKPTRHESVIELRHTNHEPKKRCSRRQRITEESC</sequence>
<keyword evidence="1" id="KW-0863">Zinc-finger</keyword>
<feature type="coiled-coil region" evidence="2">
    <location>
        <begin position="132"/>
        <end position="166"/>
    </location>
</feature>
<evidence type="ECO:0000256" key="1">
    <source>
        <dbReference type="PROSITE-ProRule" id="PRU00047"/>
    </source>
</evidence>
<dbReference type="SMART" id="SM00343">
    <property type="entry name" value="ZnF_C2HC"/>
    <property type="match status" value="1"/>
</dbReference>
<feature type="compositionally biased region" description="Polar residues" evidence="3">
    <location>
        <begin position="1"/>
        <end position="11"/>
    </location>
</feature>
<dbReference type="SUPFAM" id="SSF57756">
    <property type="entry name" value="Retrovirus zinc finger-like domains"/>
    <property type="match status" value="1"/>
</dbReference>
<name>A0ABM1YVA6_AEDAL</name>
<organism evidence="5 6">
    <name type="scientific">Aedes albopictus</name>
    <name type="common">Asian tiger mosquito</name>
    <name type="synonym">Stegomyia albopicta</name>
    <dbReference type="NCBI Taxonomy" id="7160"/>
    <lineage>
        <taxon>Eukaryota</taxon>
        <taxon>Metazoa</taxon>
        <taxon>Ecdysozoa</taxon>
        <taxon>Arthropoda</taxon>
        <taxon>Hexapoda</taxon>
        <taxon>Insecta</taxon>
        <taxon>Pterygota</taxon>
        <taxon>Neoptera</taxon>
        <taxon>Endopterygota</taxon>
        <taxon>Diptera</taxon>
        <taxon>Nematocera</taxon>
        <taxon>Culicoidea</taxon>
        <taxon>Culicidae</taxon>
        <taxon>Culicinae</taxon>
        <taxon>Aedini</taxon>
        <taxon>Aedes</taxon>
        <taxon>Stegomyia</taxon>
    </lineage>
</organism>
<evidence type="ECO:0000259" key="4">
    <source>
        <dbReference type="PROSITE" id="PS50158"/>
    </source>
</evidence>
<dbReference type="InterPro" id="IPR043502">
    <property type="entry name" value="DNA/RNA_pol_sf"/>
</dbReference>
<dbReference type="Pfam" id="PF05380">
    <property type="entry name" value="Peptidase_A17"/>
    <property type="match status" value="1"/>
</dbReference>
<dbReference type="Gene3D" id="3.10.10.10">
    <property type="entry name" value="HIV Type 1 Reverse Transcriptase, subunit A, domain 1"/>
    <property type="match status" value="1"/>
</dbReference>
<dbReference type="GeneID" id="134286547"/>
<dbReference type="Gene3D" id="2.40.70.10">
    <property type="entry name" value="Acid Proteases"/>
    <property type="match status" value="1"/>
</dbReference>
<feature type="compositionally biased region" description="Basic and acidic residues" evidence="3">
    <location>
        <begin position="778"/>
        <end position="787"/>
    </location>
</feature>
<feature type="compositionally biased region" description="Basic and acidic residues" evidence="3">
    <location>
        <begin position="182"/>
        <end position="195"/>
    </location>
</feature>
<dbReference type="PANTHER" id="PTHR47331">
    <property type="entry name" value="PHD-TYPE DOMAIN-CONTAINING PROTEIN"/>
    <property type="match status" value="1"/>
</dbReference>
<dbReference type="CDD" id="cd00303">
    <property type="entry name" value="retropepsin_like"/>
    <property type="match status" value="1"/>
</dbReference>
<dbReference type="InterPro" id="IPR001878">
    <property type="entry name" value="Znf_CCHC"/>
</dbReference>
<dbReference type="Proteomes" id="UP000069940">
    <property type="component" value="Unassembled WGS sequence"/>
</dbReference>
<dbReference type="Gene3D" id="4.10.60.10">
    <property type="entry name" value="Zinc finger, CCHC-type"/>
    <property type="match status" value="1"/>
</dbReference>
<dbReference type="EnsemblMetazoa" id="AALFPA23_012451.R17846">
    <property type="protein sequence ID" value="AALFPA23_012451.P17846"/>
    <property type="gene ID" value="AALFPA23_012451"/>
</dbReference>
<feature type="region of interest" description="Disordered" evidence="3">
    <location>
        <begin position="677"/>
        <end position="705"/>
    </location>
</feature>
<evidence type="ECO:0000256" key="2">
    <source>
        <dbReference type="SAM" id="Coils"/>
    </source>
</evidence>
<feature type="region of interest" description="Disordered" evidence="3">
    <location>
        <begin position="1"/>
        <end position="94"/>
    </location>
</feature>
<reference evidence="5" key="2">
    <citation type="submission" date="2025-05" db="UniProtKB">
        <authorList>
            <consortium name="EnsemblMetazoa"/>
        </authorList>
    </citation>
    <scope>IDENTIFICATION</scope>
    <source>
        <strain evidence="5">Foshan</strain>
    </source>
</reference>
<dbReference type="Gene3D" id="3.30.70.270">
    <property type="match status" value="1"/>
</dbReference>
<feature type="region of interest" description="Disordered" evidence="3">
    <location>
        <begin position="168"/>
        <end position="323"/>
    </location>
</feature>
<dbReference type="SUPFAM" id="SSF56672">
    <property type="entry name" value="DNA/RNA polymerases"/>
    <property type="match status" value="1"/>
</dbReference>
<accession>A0ABM1YVA6</accession>
<dbReference type="PROSITE" id="PS50158">
    <property type="entry name" value="ZF_CCHC"/>
    <property type="match status" value="1"/>
</dbReference>
<feature type="compositionally biased region" description="Basic and acidic residues" evidence="3">
    <location>
        <begin position="282"/>
        <end position="294"/>
    </location>
</feature>
<feature type="domain" description="CCHC-type" evidence="4">
    <location>
        <begin position="748"/>
        <end position="761"/>
    </location>
</feature>
<dbReference type="RefSeq" id="XP_062704156.1">
    <property type="nucleotide sequence ID" value="XM_062848172.1"/>
</dbReference>
<dbReference type="CDD" id="cd01644">
    <property type="entry name" value="RT_pepA17"/>
    <property type="match status" value="1"/>
</dbReference>
<reference evidence="6" key="1">
    <citation type="journal article" date="2015" name="Proc. Natl. Acad. Sci. U.S.A.">
        <title>Genome sequence of the Asian Tiger mosquito, Aedes albopictus, reveals insights into its biology, genetics, and evolution.</title>
        <authorList>
            <person name="Chen X.G."/>
            <person name="Jiang X."/>
            <person name="Gu J."/>
            <person name="Xu M."/>
            <person name="Wu Y."/>
            <person name="Deng Y."/>
            <person name="Zhang C."/>
            <person name="Bonizzoni M."/>
            <person name="Dermauw W."/>
            <person name="Vontas J."/>
            <person name="Armbruster P."/>
            <person name="Huang X."/>
            <person name="Yang Y."/>
            <person name="Zhang H."/>
            <person name="He W."/>
            <person name="Peng H."/>
            <person name="Liu Y."/>
            <person name="Wu K."/>
            <person name="Chen J."/>
            <person name="Lirakis M."/>
            <person name="Topalis P."/>
            <person name="Van Leeuwen T."/>
            <person name="Hall A.B."/>
            <person name="Jiang X."/>
            <person name="Thorpe C."/>
            <person name="Mueller R.L."/>
            <person name="Sun C."/>
            <person name="Waterhouse R.M."/>
            <person name="Yan G."/>
            <person name="Tu Z.J."/>
            <person name="Fang X."/>
            <person name="James A.A."/>
        </authorList>
    </citation>
    <scope>NUCLEOTIDE SEQUENCE [LARGE SCALE GENOMIC DNA]</scope>
    <source>
        <strain evidence="6">Foshan</strain>
    </source>
</reference>
<feature type="compositionally biased region" description="Basic and acidic residues" evidence="3">
    <location>
        <begin position="209"/>
        <end position="218"/>
    </location>
</feature>
<dbReference type="InterPro" id="IPR005312">
    <property type="entry name" value="DUF1759"/>
</dbReference>
<dbReference type="InterPro" id="IPR008042">
    <property type="entry name" value="Retrotrans_Pao"/>
</dbReference>
<evidence type="ECO:0000313" key="5">
    <source>
        <dbReference type="EnsemblMetazoa" id="AALFPA23_012451.P17846"/>
    </source>
</evidence>
<feature type="compositionally biased region" description="Polar residues" evidence="3">
    <location>
        <begin position="25"/>
        <end position="47"/>
    </location>
</feature>
<feature type="compositionally biased region" description="Basic and acidic residues" evidence="3">
    <location>
        <begin position="225"/>
        <end position="257"/>
    </location>
</feature>
<dbReference type="InterPro" id="IPR001969">
    <property type="entry name" value="Aspartic_peptidase_AS"/>
</dbReference>
<dbReference type="Pfam" id="PF03564">
    <property type="entry name" value="DUF1759"/>
    <property type="match status" value="1"/>
</dbReference>
<keyword evidence="1" id="KW-0862">Zinc</keyword>
<keyword evidence="6" id="KW-1185">Reference proteome</keyword>